<dbReference type="Proteomes" id="UP000004474">
    <property type="component" value="Unassembled WGS sequence"/>
</dbReference>
<evidence type="ECO:0000313" key="3">
    <source>
        <dbReference type="Proteomes" id="UP000004474"/>
    </source>
</evidence>
<evidence type="ECO:0000313" key="2">
    <source>
        <dbReference type="EMBL" id="EKA61324.1"/>
    </source>
</evidence>
<name>K1DY63_9MICO</name>
<accession>K1DY63</accession>
<organism evidence="2 3">
    <name type="scientific">Janibacter hoylei PVAS-1</name>
    <dbReference type="NCBI Taxonomy" id="1210046"/>
    <lineage>
        <taxon>Bacteria</taxon>
        <taxon>Bacillati</taxon>
        <taxon>Actinomycetota</taxon>
        <taxon>Actinomycetes</taxon>
        <taxon>Micrococcales</taxon>
        <taxon>Intrasporangiaceae</taxon>
        <taxon>Janibacter</taxon>
    </lineage>
</organism>
<proteinExistence type="predicted"/>
<feature type="region of interest" description="Disordered" evidence="1">
    <location>
        <begin position="56"/>
        <end position="111"/>
    </location>
</feature>
<dbReference type="RefSeq" id="WP_007926945.1">
    <property type="nucleotide sequence ID" value="NZ_ALWX01000033.1"/>
</dbReference>
<sequence length="111" mass="11475">MHVSGRAAVCGEIFPLLVVAGTGAMARAVQTGLLGGRDDGVLVVVLGQVAGLRVVEGGARPPSSSARSKPSPRISSRRSRPIAPRRRTSGRSPVQSMIVDGSRLVRGPPSR</sequence>
<feature type="compositionally biased region" description="Basic residues" evidence="1">
    <location>
        <begin position="75"/>
        <end position="89"/>
    </location>
</feature>
<reference evidence="2 3" key="1">
    <citation type="journal article" date="2012" name="J. Bacteriol.">
        <title>Genome Sequence of Janibacter hoylei MTCC8307, Isolated from the Stratospheric Air.</title>
        <authorList>
            <person name="Pawar S.P."/>
            <person name="Dhotre D.P."/>
            <person name="Shetty S.A."/>
            <person name="Chowdhury S.P."/>
            <person name="Chaudhari B.L."/>
            <person name="Shouche Y.S."/>
        </authorList>
    </citation>
    <scope>NUCLEOTIDE SEQUENCE [LARGE SCALE GENOMIC DNA]</scope>
    <source>
        <strain evidence="2 3">PVAS-1</strain>
    </source>
</reference>
<feature type="compositionally biased region" description="Low complexity" evidence="1">
    <location>
        <begin position="56"/>
        <end position="74"/>
    </location>
</feature>
<dbReference type="STRING" id="1210046.B277_08090"/>
<dbReference type="AlphaFoldDB" id="K1DY63"/>
<evidence type="ECO:0000256" key="1">
    <source>
        <dbReference type="SAM" id="MobiDB-lite"/>
    </source>
</evidence>
<comment type="caution">
    <text evidence="2">The sequence shown here is derived from an EMBL/GenBank/DDBJ whole genome shotgun (WGS) entry which is preliminary data.</text>
</comment>
<gene>
    <name evidence="2" type="ORF">B277_08090</name>
</gene>
<dbReference type="EMBL" id="ALWX01000033">
    <property type="protein sequence ID" value="EKA61324.1"/>
    <property type="molecule type" value="Genomic_DNA"/>
</dbReference>
<protein>
    <submittedName>
        <fullName evidence="2">Uncharacterized protein</fullName>
    </submittedName>
</protein>